<sequence>MLSTKGFARKPSVKPSKLRCLWLHFTAFDPEKKDWPRSQELLNVAPKATPPVQLLLLIIDIHLGIAATIRVGRSRLRSSYSRAACCRVRRLACAGRAVCQRTAAGAPDPGAAPAGQPRAAISLCEAAWREGAERPPTIGGTVRAVPRRRVGLGQSLVSPIACQCAHTLPNAEEQRDSAIAVGALAAAARGPRRRSSLVHSPRGMAKRLTTRLRPAPVAGYHVGQMRVGRWCLAAWRTKKNRLRRRRRRGKLFWAAAVGWPWLSYATPAVCHRGQEEGENFKANQERLRVPSRDVWVKIRPDDGLESVPSADTCSEDRSALDGNARLNAASTVALREVFSLERTC</sequence>
<comment type="caution">
    <text evidence="1">The sequence shown here is derived from an EMBL/GenBank/DDBJ whole genome shotgun (WGS) entry which is preliminary data.</text>
</comment>
<keyword evidence="2" id="KW-1185">Reference proteome</keyword>
<proteinExistence type="predicted"/>
<dbReference type="AlphaFoldDB" id="A0AAD6VT70"/>
<dbReference type="EMBL" id="JARJCW010000007">
    <property type="protein sequence ID" value="KAJ7222141.1"/>
    <property type="molecule type" value="Genomic_DNA"/>
</dbReference>
<organism evidence="1 2">
    <name type="scientific">Mycena pura</name>
    <dbReference type="NCBI Taxonomy" id="153505"/>
    <lineage>
        <taxon>Eukaryota</taxon>
        <taxon>Fungi</taxon>
        <taxon>Dikarya</taxon>
        <taxon>Basidiomycota</taxon>
        <taxon>Agaricomycotina</taxon>
        <taxon>Agaricomycetes</taxon>
        <taxon>Agaricomycetidae</taxon>
        <taxon>Agaricales</taxon>
        <taxon>Marasmiineae</taxon>
        <taxon>Mycenaceae</taxon>
        <taxon>Mycena</taxon>
    </lineage>
</organism>
<evidence type="ECO:0000313" key="1">
    <source>
        <dbReference type="EMBL" id="KAJ7222141.1"/>
    </source>
</evidence>
<reference evidence="1" key="1">
    <citation type="submission" date="2023-03" db="EMBL/GenBank/DDBJ databases">
        <title>Massive genome expansion in bonnet fungi (Mycena s.s.) driven by repeated elements and novel gene families across ecological guilds.</title>
        <authorList>
            <consortium name="Lawrence Berkeley National Laboratory"/>
            <person name="Harder C.B."/>
            <person name="Miyauchi S."/>
            <person name="Viragh M."/>
            <person name="Kuo A."/>
            <person name="Thoen E."/>
            <person name="Andreopoulos B."/>
            <person name="Lu D."/>
            <person name="Skrede I."/>
            <person name="Drula E."/>
            <person name="Henrissat B."/>
            <person name="Morin E."/>
            <person name="Kohler A."/>
            <person name="Barry K."/>
            <person name="LaButti K."/>
            <person name="Morin E."/>
            <person name="Salamov A."/>
            <person name="Lipzen A."/>
            <person name="Mereny Z."/>
            <person name="Hegedus B."/>
            <person name="Baldrian P."/>
            <person name="Stursova M."/>
            <person name="Weitz H."/>
            <person name="Taylor A."/>
            <person name="Grigoriev I.V."/>
            <person name="Nagy L.G."/>
            <person name="Martin F."/>
            <person name="Kauserud H."/>
        </authorList>
    </citation>
    <scope>NUCLEOTIDE SEQUENCE</scope>
    <source>
        <strain evidence="1">9144</strain>
    </source>
</reference>
<name>A0AAD6VT70_9AGAR</name>
<gene>
    <name evidence="1" type="ORF">GGX14DRAFT_662748</name>
</gene>
<evidence type="ECO:0000313" key="2">
    <source>
        <dbReference type="Proteomes" id="UP001219525"/>
    </source>
</evidence>
<protein>
    <submittedName>
        <fullName evidence="1">Uncharacterized protein</fullName>
    </submittedName>
</protein>
<accession>A0AAD6VT70</accession>
<dbReference type="Proteomes" id="UP001219525">
    <property type="component" value="Unassembled WGS sequence"/>
</dbReference>